<accession>A0A061J9G1</accession>
<gene>
    <name evidence="2" type="ORF">TRSC58_02346</name>
</gene>
<protein>
    <submittedName>
        <fullName evidence="2">Uncharacterized protein</fullName>
    </submittedName>
</protein>
<name>A0A061J9G1_TRYRA</name>
<dbReference type="VEuPathDB" id="TriTrypDB:TRSC58_02346"/>
<dbReference type="EMBL" id="AUPL01002346">
    <property type="protein sequence ID" value="ESL09927.1"/>
    <property type="molecule type" value="Genomic_DNA"/>
</dbReference>
<proteinExistence type="predicted"/>
<dbReference type="Proteomes" id="UP000031737">
    <property type="component" value="Unassembled WGS sequence"/>
</dbReference>
<feature type="compositionally biased region" description="Basic residues" evidence="1">
    <location>
        <begin position="237"/>
        <end position="252"/>
    </location>
</feature>
<comment type="caution">
    <text evidence="2">The sequence shown here is derived from an EMBL/GenBank/DDBJ whole genome shotgun (WGS) entry which is preliminary data.</text>
</comment>
<evidence type="ECO:0000313" key="3">
    <source>
        <dbReference type="Proteomes" id="UP000031737"/>
    </source>
</evidence>
<organism evidence="2 3">
    <name type="scientific">Trypanosoma rangeli SC58</name>
    <dbReference type="NCBI Taxonomy" id="429131"/>
    <lineage>
        <taxon>Eukaryota</taxon>
        <taxon>Discoba</taxon>
        <taxon>Euglenozoa</taxon>
        <taxon>Kinetoplastea</taxon>
        <taxon>Metakinetoplastina</taxon>
        <taxon>Trypanosomatida</taxon>
        <taxon>Trypanosomatidae</taxon>
        <taxon>Trypanosoma</taxon>
        <taxon>Herpetosoma</taxon>
    </lineage>
</organism>
<dbReference type="AlphaFoldDB" id="A0A061J9G1"/>
<evidence type="ECO:0000313" key="2">
    <source>
        <dbReference type="EMBL" id="ESL09927.1"/>
    </source>
</evidence>
<sequence length="252" mass="28606">MYENLFLGLPDIDLAPVMQKIQEKQYENISEHELRLLERYEESKQIIKLPAPSTVTPALNKAASGEGKKVEVENASRDRVENGVHSVHERMLPCQLSLTEAMMDRALSPSNRFLHAVARHDAALHSSLEGMERIKRHALLDPVFQAAVEEAHVWGEMSLQPQLQKYGAKGKAETRKQRQLRRAEGGAAPLLGGPLAKPQHAADIPYYYGNLRSFVPPRGRYNMPAPRLSREEAAQLRNRKRKQMKSRVRYSQ</sequence>
<evidence type="ECO:0000256" key="1">
    <source>
        <dbReference type="SAM" id="MobiDB-lite"/>
    </source>
</evidence>
<dbReference type="OrthoDB" id="263350at2759"/>
<feature type="region of interest" description="Disordered" evidence="1">
    <location>
        <begin position="219"/>
        <end position="252"/>
    </location>
</feature>
<keyword evidence="3" id="KW-1185">Reference proteome</keyword>
<reference evidence="2 3" key="1">
    <citation type="submission" date="2013-07" db="EMBL/GenBank/DDBJ databases">
        <authorList>
            <person name="Stoco P.H."/>
            <person name="Wagner G."/>
            <person name="Gerber A."/>
            <person name="Zaha A."/>
            <person name="Thompson C."/>
            <person name="Bartholomeu D.C."/>
            <person name="Luckemeyer D.D."/>
            <person name="Bahia D."/>
            <person name="Loreto E."/>
            <person name="Prestes E.B."/>
            <person name="Lima F.M."/>
            <person name="Rodrigues-Luiz G."/>
            <person name="Vallejo G.A."/>
            <person name="Filho J.F."/>
            <person name="Monteiro K.M."/>
            <person name="Tyler K.M."/>
            <person name="de Almeida L.G."/>
            <person name="Ortiz M.F."/>
            <person name="Siervo M.A."/>
            <person name="de Moraes M.H."/>
            <person name="Cunha O.L."/>
            <person name="Mendonca-Neto R."/>
            <person name="Silva R."/>
            <person name="Teixeira S.M."/>
            <person name="Murta S.M."/>
            <person name="Sincero T.C."/>
            <person name="Mendes T.A."/>
            <person name="Urmenyi T.P."/>
            <person name="Silva V.G."/>
            <person name="da Rocha W.D."/>
            <person name="Andersson B."/>
            <person name="Romanha A.J."/>
            <person name="Steindel M."/>
            <person name="de Vasconcelos A.T."/>
            <person name="Grisard E.C."/>
        </authorList>
    </citation>
    <scope>NUCLEOTIDE SEQUENCE [LARGE SCALE GENOMIC DNA]</scope>
    <source>
        <strain evidence="2 3">SC58</strain>
    </source>
</reference>